<feature type="region of interest" description="Disordered" evidence="8">
    <location>
        <begin position="1"/>
        <end position="107"/>
    </location>
</feature>
<keyword evidence="5" id="KW-0862">Zinc</keyword>
<evidence type="ECO:0000313" key="10">
    <source>
        <dbReference type="Ensembl" id="ENSMALP00000014415.1"/>
    </source>
</evidence>
<dbReference type="Pfam" id="PF00096">
    <property type="entry name" value="zf-C2H2"/>
    <property type="match status" value="1"/>
</dbReference>
<dbReference type="GO" id="GO:0000981">
    <property type="term" value="F:DNA-binding transcription factor activity, RNA polymerase II-specific"/>
    <property type="evidence" value="ECO:0007669"/>
    <property type="project" value="TreeGrafter"/>
</dbReference>
<dbReference type="STRING" id="43700.ENSMALP00000014415"/>
<dbReference type="PANTHER" id="PTHR24381:SF393">
    <property type="entry name" value="CHROMATIN-LINKED ADAPTOR FOR MSL PROTEINS, ISOFORM B"/>
    <property type="match status" value="1"/>
</dbReference>
<dbReference type="SMART" id="SM00355">
    <property type="entry name" value="ZnF_C2H2"/>
    <property type="match status" value="5"/>
</dbReference>
<keyword evidence="4 7" id="KW-0863">Zinc-finger</keyword>
<protein>
    <recommendedName>
        <fullName evidence="9">C2H2-type domain-containing protein</fullName>
    </recommendedName>
</protein>
<dbReference type="FunFam" id="3.30.160.60:FF:000082">
    <property type="entry name" value="Putative zinc finger E-box-binding homeobox 2"/>
    <property type="match status" value="1"/>
</dbReference>
<comment type="subcellular location">
    <subcellularLocation>
        <location evidence="1">Nucleus</location>
    </subcellularLocation>
</comment>
<feature type="compositionally biased region" description="Polar residues" evidence="8">
    <location>
        <begin position="608"/>
        <end position="619"/>
    </location>
</feature>
<dbReference type="FunFam" id="3.30.160.60:FF:000013">
    <property type="entry name" value="Putative zinc finger E-box-binding homeobox 2"/>
    <property type="match status" value="1"/>
</dbReference>
<dbReference type="AlphaFoldDB" id="A0A3Q3JCD3"/>
<evidence type="ECO:0000313" key="11">
    <source>
        <dbReference type="Proteomes" id="UP000261600"/>
    </source>
</evidence>
<evidence type="ECO:0000256" key="1">
    <source>
        <dbReference type="ARBA" id="ARBA00004123"/>
    </source>
</evidence>
<keyword evidence="2" id="KW-0479">Metal-binding</keyword>
<dbReference type="InterPro" id="IPR013087">
    <property type="entry name" value="Znf_C2H2_type"/>
</dbReference>
<feature type="region of interest" description="Disordered" evidence="8">
    <location>
        <begin position="528"/>
        <end position="572"/>
    </location>
</feature>
<dbReference type="Gene3D" id="3.30.160.60">
    <property type="entry name" value="Classic Zinc Finger"/>
    <property type="match status" value="3"/>
</dbReference>
<dbReference type="GO" id="GO:0008270">
    <property type="term" value="F:zinc ion binding"/>
    <property type="evidence" value="ECO:0007669"/>
    <property type="project" value="UniProtKB-KW"/>
</dbReference>
<evidence type="ECO:0000256" key="2">
    <source>
        <dbReference type="ARBA" id="ARBA00022723"/>
    </source>
</evidence>
<keyword evidence="6" id="KW-0539">Nucleus</keyword>
<dbReference type="Ensembl" id="ENSMALT00000014722.1">
    <property type="protein sequence ID" value="ENSMALP00000014415.1"/>
    <property type="gene ID" value="ENSMALG00000010140.1"/>
</dbReference>
<organism evidence="10 11">
    <name type="scientific">Monopterus albus</name>
    <name type="common">Swamp eel</name>
    <dbReference type="NCBI Taxonomy" id="43700"/>
    <lineage>
        <taxon>Eukaryota</taxon>
        <taxon>Metazoa</taxon>
        <taxon>Chordata</taxon>
        <taxon>Craniata</taxon>
        <taxon>Vertebrata</taxon>
        <taxon>Euteleostomi</taxon>
        <taxon>Actinopterygii</taxon>
        <taxon>Neopterygii</taxon>
        <taxon>Teleostei</taxon>
        <taxon>Neoteleostei</taxon>
        <taxon>Acanthomorphata</taxon>
        <taxon>Anabantaria</taxon>
        <taxon>Synbranchiformes</taxon>
        <taxon>Synbranchidae</taxon>
        <taxon>Monopterus</taxon>
    </lineage>
</organism>
<accession>A0A3Q3JCD3</accession>
<dbReference type="PANTHER" id="PTHR24381">
    <property type="entry name" value="ZINC FINGER PROTEIN"/>
    <property type="match status" value="1"/>
</dbReference>
<feature type="region of interest" description="Disordered" evidence="8">
    <location>
        <begin position="349"/>
        <end position="393"/>
    </location>
</feature>
<evidence type="ECO:0000256" key="4">
    <source>
        <dbReference type="ARBA" id="ARBA00022771"/>
    </source>
</evidence>
<dbReference type="GO" id="GO:0000977">
    <property type="term" value="F:RNA polymerase II transcription regulatory region sequence-specific DNA binding"/>
    <property type="evidence" value="ECO:0007669"/>
    <property type="project" value="TreeGrafter"/>
</dbReference>
<sequence>MTEESRGKRRKQANPRRNRVDPEEVTSLGSEEEDEVGLWSLEPQDCQESLDKMSLTPREETEEPSSPSCTTHPHSLSPGRKYYWAQAAPEAKAAEDASTTDKEGDQESFMMSYKNSDSQSALNDLTHYEILAQLRKTSNSASLLDHLNHNGTAAVYHQGSRNDELPPAIWSPGAQHRSPEGADAGSTQQACPFCHRVYQRRTSLRDHIKCCQERGGVHIVCPQCGYTATIREEMERHLAFHKQIQGPIVLDQGMENRKFKCLQCGKAFKYKHHLKEHVRIHSGEKPYKCSNCKKRFSHSGSYSSHLSSKKCLSGGGNGGGIMGRASGAINGHSQNSNYCSFLMSPSAGRGTNSNEKGSLLASQNQDNTRSLSQVPENSQQLSLQDPNQNPTAFSRASDLAQLWDPSAEPSLRASILNGNTLLPFPYPRIEFEQMLQEMLHREVKKDEEIDGREGSAAEKSRVIHNGGDPDSKMSPVRRRESVTSGEVERAVLGVTCHWCSQLFPNMAVLLQHERYLCKMNREAVEVPESLHSKDHPSSPLFFPGSALQPENHKRSEVTNGLSGNKSPLQKPSWHSVPHQLLVVMHSPPQPHHDALSSRSYWPGHEKGSPSQPINHSPELSSPQARRRAPSSRFGSPVCLDLTSCPPELSSPQTSSPWSAQDEPLDLSLPKQFSDQEGRHKTVNGNSSKGERRELGTQQLKRPSPTLHLSLHHHPTYSGTRTPMFQRSLSLGFPVFNQSGLGISGHEGIIPVPFGQSANSTGYLSPMAYMMEADTEATLKKIQQERQALMVSKDLLKL</sequence>
<keyword evidence="3" id="KW-0677">Repeat</keyword>
<reference evidence="10" key="2">
    <citation type="submission" date="2025-09" db="UniProtKB">
        <authorList>
            <consortium name="Ensembl"/>
        </authorList>
    </citation>
    <scope>IDENTIFICATION</scope>
</reference>
<dbReference type="GO" id="GO:0005634">
    <property type="term" value="C:nucleus"/>
    <property type="evidence" value="ECO:0007669"/>
    <property type="project" value="UniProtKB-SubCell"/>
</dbReference>
<evidence type="ECO:0000256" key="5">
    <source>
        <dbReference type="ARBA" id="ARBA00022833"/>
    </source>
</evidence>
<feature type="compositionally biased region" description="Basic and acidic residues" evidence="8">
    <location>
        <begin position="92"/>
        <end position="105"/>
    </location>
</feature>
<dbReference type="SUPFAM" id="SSF57667">
    <property type="entry name" value="beta-beta-alpha zinc fingers"/>
    <property type="match status" value="1"/>
</dbReference>
<evidence type="ECO:0000259" key="9">
    <source>
        <dbReference type="PROSITE" id="PS50157"/>
    </source>
</evidence>
<feature type="compositionally biased region" description="Polar residues" evidence="8">
    <location>
        <begin position="649"/>
        <end position="658"/>
    </location>
</feature>
<reference evidence="10" key="1">
    <citation type="submission" date="2025-08" db="UniProtKB">
        <authorList>
            <consortium name="Ensembl"/>
        </authorList>
    </citation>
    <scope>IDENTIFICATION</scope>
</reference>
<feature type="region of interest" description="Disordered" evidence="8">
    <location>
        <begin position="445"/>
        <end position="479"/>
    </location>
</feature>
<feature type="domain" description="C2H2-type" evidence="9">
    <location>
        <begin position="259"/>
        <end position="286"/>
    </location>
</feature>
<evidence type="ECO:0000256" key="7">
    <source>
        <dbReference type="PROSITE-ProRule" id="PRU00042"/>
    </source>
</evidence>
<feature type="compositionally biased region" description="Polar residues" evidence="8">
    <location>
        <begin position="557"/>
        <end position="569"/>
    </location>
</feature>
<evidence type="ECO:0000256" key="3">
    <source>
        <dbReference type="ARBA" id="ARBA00022737"/>
    </source>
</evidence>
<dbReference type="InterPro" id="IPR036236">
    <property type="entry name" value="Znf_C2H2_sf"/>
</dbReference>
<evidence type="ECO:0000256" key="8">
    <source>
        <dbReference type="SAM" id="MobiDB-lite"/>
    </source>
</evidence>
<feature type="region of interest" description="Disordered" evidence="8">
    <location>
        <begin position="586"/>
        <end position="718"/>
    </location>
</feature>
<dbReference type="PROSITE" id="PS50157">
    <property type="entry name" value="ZINC_FINGER_C2H2_2"/>
    <property type="match status" value="1"/>
</dbReference>
<dbReference type="PROSITE" id="PS00028">
    <property type="entry name" value="ZINC_FINGER_C2H2_1"/>
    <property type="match status" value="1"/>
</dbReference>
<evidence type="ECO:0000256" key="6">
    <source>
        <dbReference type="ARBA" id="ARBA00023242"/>
    </source>
</evidence>
<feature type="compositionally biased region" description="Low complexity" evidence="8">
    <location>
        <begin position="64"/>
        <end position="78"/>
    </location>
</feature>
<proteinExistence type="predicted"/>
<name>A0A3Q3JCD3_MONAL</name>
<keyword evidence="11" id="KW-1185">Reference proteome</keyword>
<dbReference type="Proteomes" id="UP000261600">
    <property type="component" value="Unplaced"/>
</dbReference>
<feature type="compositionally biased region" description="Basic residues" evidence="8">
    <location>
        <begin position="7"/>
        <end position="17"/>
    </location>
</feature>